<evidence type="ECO:0000256" key="1">
    <source>
        <dbReference type="SAM" id="SignalP"/>
    </source>
</evidence>
<sequence>MGTRVLALLALHAVAGMSSSAQAAPMKAVIPNFPIRTQWEHGHGYCGELSIQQTALTRGVWVGQQQARNIGGGEVLLGRPGSNLNNLQKVLQALGFDFVVWDPDSEAGQGIPTSYMRWMKQQIIAGRAAIFGARLQDGEDDAWYDHIMPAYGIYYDSSTAGQYDARDTLTWTDNYGTVANKTMSDESFYAEQYNCEMPQDTYSGCIPLGADTFATAMGGLLDARKLFLPLRLIITGWSNGAEADSEPRVNANPPASARYRLAFQPGANVRPGNKFAVHRCDRAANGSGGPPANPTDASQLAAAGCRSWDFTMNSSTLPQLSHRALGVLWSNSIVYYVATRQQ</sequence>
<gene>
    <name evidence="2" type="ORF">OEZ85_004185</name>
</gene>
<reference evidence="2 3" key="1">
    <citation type="submission" date="2023-05" db="EMBL/GenBank/DDBJ databases">
        <title>A 100% complete, gapless, phased diploid assembly of the Scenedesmus obliquus UTEX 3031 genome.</title>
        <authorList>
            <person name="Biondi T.C."/>
            <person name="Hanschen E.R."/>
            <person name="Kwon T."/>
            <person name="Eng W."/>
            <person name="Kruse C.P.S."/>
            <person name="Koehler S.I."/>
            <person name="Kunde Y."/>
            <person name="Gleasner C.D."/>
            <person name="You Mak K.T."/>
            <person name="Polle J."/>
            <person name="Hovde B.T."/>
            <person name="Starkenburg S.R."/>
        </authorList>
    </citation>
    <scope>NUCLEOTIDE SEQUENCE [LARGE SCALE GENOMIC DNA]</scope>
    <source>
        <strain evidence="2 3">DOE0152z</strain>
    </source>
</reference>
<feature type="chain" id="PRO_5046605476" description="Peptidase C1A papain C-terminal domain-containing protein" evidence="1">
    <location>
        <begin position="24"/>
        <end position="342"/>
    </location>
</feature>
<keyword evidence="3" id="KW-1185">Reference proteome</keyword>
<accession>A0ABY8UN52</accession>
<evidence type="ECO:0000313" key="2">
    <source>
        <dbReference type="EMBL" id="WIA21801.1"/>
    </source>
</evidence>
<organism evidence="2 3">
    <name type="scientific">Tetradesmus obliquus</name>
    <name type="common">Green alga</name>
    <name type="synonym">Acutodesmus obliquus</name>
    <dbReference type="NCBI Taxonomy" id="3088"/>
    <lineage>
        <taxon>Eukaryota</taxon>
        <taxon>Viridiplantae</taxon>
        <taxon>Chlorophyta</taxon>
        <taxon>core chlorophytes</taxon>
        <taxon>Chlorophyceae</taxon>
        <taxon>CS clade</taxon>
        <taxon>Sphaeropleales</taxon>
        <taxon>Scenedesmaceae</taxon>
        <taxon>Tetradesmus</taxon>
    </lineage>
</organism>
<dbReference type="EMBL" id="CP126221">
    <property type="protein sequence ID" value="WIA21801.1"/>
    <property type="molecule type" value="Genomic_DNA"/>
</dbReference>
<keyword evidence="1" id="KW-0732">Signal</keyword>
<dbReference type="Proteomes" id="UP001244341">
    <property type="component" value="Chromosome 14b"/>
</dbReference>
<evidence type="ECO:0008006" key="4">
    <source>
        <dbReference type="Google" id="ProtNLM"/>
    </source>
</evidence>
<evidence type="ECO:0000313" key="3">
    <source>
        <dbReference type="Proteomes" id="UP001244341"/>
    </source>
</evidence>
<name>A0ABY8UN52_TETOB</name>
<protein>
    <recommendedName>
        <fullName evidence="4">Peptidase C1A papain C-terminal domain-containing protein</fullName>
    </recommendedName>
</protein>
<proteinExistence type="predicted"/>
<feature type="signal peptide" evidence="1">
    <location>
        <begin position="1"/>
        <end position="23"/>
    </location>
</feature>